<sequence length="54" mass="6399">MKDFREISIKEIVETADLNRGTFYKHYFYKEDLLDEIIDDVTSDLTLSSHTKIT</sequence>
<gene>
    <name evidence="1" type="ORF">AWH56_26635</name>
</gene>
<name>A0AC62A3N6_9BACI</name>
<evidence type="ECO:0000313" key="2">
    <source>
        <dbReference type="Proteomes" id="UP000180175"/>
    </source>
</evidence>
<evidence type="ECO:0000313" key="1">
    <source>
        <dbReference type="EMBL" id="XRP48446.1"/>
    </source>
</evidence>
<reference evidence="1 2" key="2">
    <citation type="journal article" date="2019" name="Int. J. Syst. Evol. Microbiol.">
        <title>Anaerobacillus isosaccharinicus sp. nov., an alkaliphilic bacterium which degrades isosaccharinic acid.</title>
        <authorList>
            <person name="Bassil N.M."/>
            <person name="Lloyd J.R."/>
        </authorList>
    </citation>
    <scope>NUCLEOTIDE SEQUENCE [LARGE SCALE GENOMIC DNA]</scope>
    <source>
        <strain evidence="1 2">NB2006</strain>
    </source>
</reference>
<proteinExistence type="predicted"/>
<organism evidence="1 2">
    <name type="scientific">Anaerobacillus isosaccharinicus</name>
    <dbReference type="NCBI Taxonomy" id="1532552"/>
    <lineage>
        <taxon>Bacteria</taxon>
        <taxon>Bacillati</taxon>
        <taxon>Bacillota</taxon>
        <taxon>Bacilli</taxon>
        <taxon>Bacillales</taxon>
        <taxon>Bacillaceae</taxon>
        <taxon>Anaerobacillus</taxon>
    </lineage>
</organism>
<protein>
    <submittedName>
        <fullName evidence="1">TetR/AcrR family transcriptional regulator</fullName>
    </submittedName>
</protein>
<reference evidence="1 2" key="1">
    <citation type="journal article" date="2017" name="Genome Announc.">
        <title>Draft Genome Sequences of Four Alkaliphilic Bacteria Belonging to the Anaerobacillus Genus.</title>
        <authorList>
            <person name="Bassil N.M."/>
            <person name="Lloyd J.R."/>
        </authorList>
    </citation>
    <scope>NUCLEOTIDE SEQUENCE [LARGE SCALE GENOMIC DNA]</scope>
    <source>
        <strain evidence="1 2">NB2006</strain>
    </source>
</reference>
<dbReference type="Proteomes" id="UP000180175">
    <property type="component" value="Chromosome"/>
</dbReference>
<keyword evidence="2" id="KW-1185">Reference proteome</keyword>
<dbReference type="EMBL" id="CP063356">
    <property type="protein sequence ID" value="XRP48446.1"/>
    <property type="molecule type" value="Genomic_DNA"/>
</dbReference>
<accession>A0AC62A3N6</accession>